<evidence type="ECO:0000259" key="5">
    <source>
        <dbReference type="Pfam" id="PF17667"/>
    </source>
</evidence>
<dbReference type="VEuPathDB" id="FungiDB:BDBG_03296"/>
<reference evidence="7" key="1">
    <citation type="journal article" date="2015" name="PLoS Genet.">
        <title>The dynamic genome and transcriptome of the human fungal pathogen Blastomyces and close relative Emmonsia.</title>
        <authorList>
            <person name="Munoz J.F."/>
            <person name="Gauthier G.M."/>
            <person name="Desjardins C.A."/>
            <person name="Gallo J.E."/>
            <person name="Holder J."/>
            <person name="Sullivan T.D."/>
            <person name="Marty A.J."/>
            <person name="Carmen J.C."/>
            <person name="Chen Z."/>
            <person name="Ding L."/>
            <person name="Gujja S."/>
            <person name="Magrini V."/>
            <person name="Misas E."/>
            <person name="Mitreva M."/>
            <person name="Priest M."/>
            <person name="Saif S."/>
            <person name="Whiston E.A."/>
            <person name="Young S."/>
            <person name="Zeng Q."/>
            <person name="Goldman W.E."/>
            <person name="Mardis E.R."/>
            <person name="Taylor J.W."/>
            <person name="McEwen J.G."/>
            <person name="Clay O.K."/>
            <person name="Klein B.S."/>
            <person name="Cuomo C.A."/>
        </authorList>
    </citation>
    <scope>NUCLEOTIDE SEQUENCE [LARGE SCALE GENOMIC DNA]</scope>
    <source>
        <strain evidence="7">SLH14081</strain>
    </source>
</reference>
<dbReference type="OrthoDB" id="4187685at2759"/>
<comment type="catalytic activity">
    <reaction evidence="3">
        <text>L-seryl-[protein] + ATP = O-phospho-L-seryl-[protein] + ADP + H(+)</text>
        <dbReference type="Rhea" id="RHEA:17989"/>
        <dbReference type="Rhea" id="RHEA-COMP:9863"/>
        <dbReference type="Rhea" id="RHEA-COMP:11604"/>
        <dbReference type="ChEBI" id="CHEBI:15378"/>
        <dbReference type="ChEBI" id="CHEBI:29999"/>
        <dbReference type="ChEBI" id="CHEBI:30616"/>
        <dbReference type="ChEBI" id="CHEBI:83421"/>
        <dbReference type="ChEBI" id="CHEBI:456216"/>
        <dbReference type="EC" id="2.7.11.1"/>
    </reaction>
</comment>
<dbReference type="InterPro" id="IPR011009">
    <property type="entry name" value="Kinase-like_dom_sf"/>
</dbReference>
<comment type="catalytic activity">
    <reaction evidence="2">
        <text>L-threonyl-[protein] + ATP = O-phospho-L-threonyl-[protein] + ADP + H(+)</text>
        <dbReference type="Rhea" id="RHEA:46608"/>
        <dbReference type="Rhea" id="RHEA-COMP:11060"/>
        <dbReference type="Rhea" id="RHEA-COMP:11605"/>
        <dbReference type="ChEBI" id="CHEBI:15378"/>
        <dbReference type="ChEBI" id="CHEBI:30013"/>
        <dbReference type="ChEBI" id="CHEBI:30616"/>
        <dbReference type="ChEBI" id="CHEBI:61977"/>
        <dbReference type="ChEBI" id="CHEBI:456216"/>
        <dbReference type="EC" id="2.7.11.1"/>
    </reaction>
</comment>
<dbReference type="SUPFAM" id="SSF56112">
    <property type="entry name" value="Protein kinase-like (PK-like)"/>
    <property type="match status" value="1"/>
</dbReference>
<dbReference type="RefSeq" id="XP_031577644.1">
    <property type="nucleotide sequence ID" value="XM_031721185.1"/>
</dbReference>
<proteinExistence type="predicted"/>
<evidence type="ECO:0000256" key="1">
    <source>
        <dbReference type="ARBA" id="ARBA00012513"/>
    </source>
</evidence>
<dbReference type="GeneID" id="8505480"/>
<accession>A0A179UGP0</accession>
<dbReference type="InterPro" id="IPR040976">
    <property type="entry name" value="Pkinase_fungal"/>
</dbReference>
<dbReference type="EC" id="2.7.11.1" evidence="1"/>
<dbReference type="GO" id="GO:0004674">
    <property type="term" value="F:protein serine/threonine kinase activity"/>
    <property type="evidence" value="ECO:0007669"/>
    <property type="project" value="UniProtKB-EC"/>
</dbReference>
<evidence type="ECO:0000256" key="3">
    <source>
        <dbReference type="ARBA" id="ARBA00048679"/>
    </source>
</evidence>
<keyword evidence="6" id="KW-0808">Transferase</keyword>
<evidence type="ECO:0000313" key="6">
    <source>
        <dbReference type="EMBL" id="OAT07206.1"/>
    </source>
</evidence>
<dbReference type="InterPro" id="IPR008266">
    <property type="entry name" value="Tyr_kinase_AS"/>
</dbReference>
<dbReference type="AlphaFoldDB" id="A0A179UGP0"/>
<gene>
    <name evidence="6" type="ORF">BDBG_03296</name>
</gene>
<dbReference type="PROSITE" id="PS00109">
    <property type="entry name" value="PROTEIN_KINASE_TYR"/>
    <property type="match status" value="1"/>
</dbReference>
<evidence type="ECO:0000313" key="7">
    <source>
        <dbReference type="Proteomes" id="UP000002038"/>
    </source>
</evidence>
<sequence>MLSGFICSHIHVLHQAGPSVLSSSTDTIHHNLLTILHFVLVFASHSSYMAELSDHDCDIIANLPLSNSLYRLQDLLQEAEQKYNDTSDPRDEICQQAISKLLTTLMGERAAFKLGSRTGDENLASDLASLFRRLQQGHLTYDHCRALKGSEQTCELVNPRIFEEICGCTFRDVEGFFDKYFEKKDWSDKVDIICQRVLDPDSDAKFSWVSDRRRPETELLELAGQKNVQGVARIIGHSTITCIADMRCGLTFNKRHDFKSAPPSRASSFHQSQPLAEPCRLDIRRKSSSRKRRSPDKGLQASKRSRSINKPLRDTTQQKDELAFSVQSAHKPSLFNKNGEELYDNRVLRCLVISPTGRPIYKYESPLELLMALRDAIKAHQSLYLDGNILHRDISENNIIITDPEKADGHSGMLIDLDLAKEVGSGRSGARHQTGTMEFMAIEVLLNIDHTYRHDLESFLYVLIWQCARHGWGKNNHPKDSKLRAWYTGNYEDIANAKLGHMSKAENMGFGFILREFPPKFRDVLPLCEALRDILFPYNDKGLIVGTPQDPNRLYDPIIKAYDDTIAQFELETLTSDKYV</sequence>
<dbReference type="Proteomes" id="UP000002038">
    <property type="component" value="Unassembled WGS sequence"/>
</dbReference>
<feature type="domain" description="Fungal-type protein kinase" evidence="5">
    <location>
        <begin position="196"/>
        <end position="467"/>
    </location>
</feature>
<evidence type="ECO:0000256" key="4">
    <source>
        <dbReference type="SAM" id="MobiDB-lite"/>
    </source>
</evidence>
<dbReference type="Gene3D" id="1.10.510.10">
    <property type="entry name" value="Transferase(Phosphotransferase) domain 1"/>
    <property type="match status" value="1"/>
</dbReference>
<evidence type="ECO:0000256" key="2">
    <source>
        <dbReference type="ARBA" id="ARBA00047899"/>
    </source>
</evidence>
<dbReference type="PANTHER" id="PTHR38248">
    <property type="entry name" value="FUNK1 6"/>
    <property type="match status" value="1"/>
</dbReference>
<dbReference type="KEGG" id="bgh:BDBG_03296"/>
<protein>
    <recommendedName>
        <fullName evidence="1">non-specific serine/threonine protein kinase</fullName>
        <ecNumber evidence="1">2.7.11.1</ecNumber>
    </recommendedName>
</protein>
<dbReference type="PANTHER" id="PTHR38248:SF2">
    <property type="entry name" value="FUNK1 11"/>
    <property type="match status" value="1"/>
</dbReference>
<keyword evidence="7" id="KW-1185">Reference proteome</keyword>
<dbReference type="EMBL" id="GG657452">
    <property type="protein sequence ID" value="OAT07206.1"/>
    <property type="molecule type" value="Genomic_DNA"/>
</dbReference>
<name>A0A179UGP0_BLAGS</name>
<organism evidence="6 7">
    <name type="scientific">Blastomyces gilchristii (strain SLH14081)</name>
    <name type="common">Blastomyces dermatitidis</name>
    <dbReference type="NCBI Taxonomy" id="559298"/>
    <lineage>
        <taxon>Eukaryota</taxon>
        <taxon>Fungi</taxon>
        <taxon>Dikarya</taxon>
        <taxon>Ascomycota</taxon>
        <taxon>Pezizomycotina</taxon>
        <taxon>Eurotiomycetes</taxon>
        <taxon>Eurotiomycetidae</taxon>
        <taxon>Onygenales</taxon>
        <taxon>Ajellomycetaceae</taxon>
        <taxon>Blastomyces</taxon>
    </lineage>
</organism>
<keyword evidence="6" id="KW-0418">Kinase</keyword>
<feature type="region of interest" description="Disordered" evidence="4">
    <location>
        <begin position="280"/>
        <end position="319"/>
    </location>
</feature>
<dbReference type="Pfam" id="PF17667">
    <property type="entry name" value="Pkinase_fungal"/>
    <property type="match status" value="1"/>
</dbReference>